<evidence type="ECO:0000259" key="2">
    <source>
        <dbReference type="Pfam" id="PF13960"/>
    </source>
</evidence>
<feature type="domain" description="DUF4216" evidence="1">
    <location>
        <begin position="272"/>
        <end position="347"/>
    </location>
</feature>
<evidence type="ECO:0000259" key="1">
    <source>
        <dbReference type="Pfam" id="PF13952"/>
    </source>
</evidence>
<organism evidence="3 4">
    <name type="scientific">Chenopodium quinoa</name>
    <name type="common">Quinoa</name>
    <dbReference type="NCBI Taxonomy" id="63459"/>
    <lineage>
        <taxon>Eukaryota</taxon>
        <taxon>Viridiplantae</taxon>
        <taxon>Streptophyta</taxon>
        <taxon>Embryophyta</taxon>
        <taxon>Tracheophyta</taxon>
        <taxon>Spermatophyta</taxon>
        <taxon>Magnoliopsida</taxon>
        <taxon>eudicotyledons</taxon>
        <taxon>Gunneridae</taxon>
        <taxon>Pentapetalae</taxon>
        <taxon>Caryophyllales</taxon>
        <taxon>Chenopodiaceae</taxon>
        <taxon>Chenopodioideae</taxon>
        <taxon>Atripliceae</taxon>
        <taxon>Chenopodium</taxon>
    </lineage>
</organism>
<dbReference type="Gramene" id="AUR62036790-RA">
    <property type="protein sequence ID" value="AUR62036790-RA:cds"/>
    <property type="gene ID" value="AUR62036790"/>
</dbReference>
<dbReference type="OMA" id="GDIMENE"/>
<evidence type="ECO:0000313" key="3">
    <source>
        <dbReference type="EnsemblPlants" id="AUR62036790-RA:cds"/>
    </source>
</evidence>
<dbReference type="InterPro" id="IPR025312">
    <property type="entry name" value="DUF4216"/>
</dbReference>
<protein>
    <recommendedName>
        <fullName evidence="5">Transposase</fullName>
    </recommendedName>
</protein>
<reference evidence="3" key="1">
    <citation type="journal article" date="2017" name="Nature">
        <title>The genome of Chenopodium quinoa.</title>
        <authorList>
            <person name="Jarvis D.E."/>
            <person name="Ho Y.S."/>
            <person name="Lightfoot D.J."/>
            <person name="Schmoeckel S.M."/>
            <person name="Li B."/>
            <person name="Borm T.J.A."/>
            <person name="Ohyanagi H."/>
            <person name="Mineta K."/>
            <person name="Michell C.T."/>
            <person name="Saber N."/>
            <person name="Kharbatia N.M."/>
            <person name="Rupper R.R."/>
            <person name="Sharp A.R."/>
            <person name="Dally N."/>
            <person name="Boughton B.A."/>
            <person name="Woo Y.H."/>
            <person name="Gao G."/>
            <person name="Schijlen E.G.W.M."/>
            <person name="Guo X."/>
            <person name="Momin A.A."/>
            <person name="Negrao S."/>
            <person name="Al-Babili S."/>
            <person name="Gehring C."/>
            <person name="Roessner U."/>
            <person name="Jung C."/>
            <person name="Murphy K."/>
            <person name="Arold S.T."/>
            <person name="Gojobori T."/>
            <person name="van der Linden C.G."/>
            <person name="van Loo E.N."/>
            <person name="Jellen E.N."/>
            <person name="Maughan P.J."/>
            <person name="Tester M."/>
        </authorList>
    </citation>
    <scope>NUCLEOTIDE SEQUENCE [LARGE SCALE GENOMIC DNA]</scope>
    <source>
        <strain evidence="3">cv. PI 614886</strain>
    </source>
</reference>
<dbReference type="Pfam" id="PF13960">
    <property type="entry name" value="DUF4218"/>
    <property type="match status" value="1"/>
</dbReference>
<keyword evidence="4" id="KW-1185">Reference proteome</keyword>
<dbReference type="AlphaFoldDB" id="A0A803MX60"/>
<dbReference type="PANTHER" id="PTHR48258">
    <property type="entry name" value="DUF4218 DOMAIN-CONTAINING PROTEIN-RELATED"/>
    <property type="match status" value="1"/>
</dbReference>
<evidence type="ECO:0000313" key="4">
    <source>
        <dbReference type="Proteomes" id="UP000596660"/>
    </source>
</evidence>
<accession>A0A803MX60</accession>
<feature type="domain" description="DUF4218" evidence="2">
    <location>
        <begin position="79"/>
        <end position="150"/>
    </location>
</feature>
<reference evidence="3" key="2">
    <citation type="submission" date="2021-03" db="UniProtKB">
        <authorList>
            <consortium name="EnsemblPlants"/>
        </authorList>
    </citation>
    <scope>IDENTIFICATION</scope>
</reference>
<dbReference type="InterPro" id="IPR025452">
    <property type="entry name" value="DUF4218"/>
</dbReference>
<dbReference type="Pfam" id="PF13952">
    <property type="entry name" value="DUF4216"/>
    <property type="match status" value="1"/>
</dbReference>
<dbReference type="EnsemblPlants" id="AUR62036790-RA">
    <property type="protein sequence ID" value="AUR62036790-RA:cds"/>
    <property type="gene ID" value="AUR62036790"/>
</dbReference>
<dbReference type="PANTHER" id="PTHR48258:SF15">
    <property type="entry name" value="OS02G0543900 PROTEIN"/>
    <property type="match status" value="1"/>
</dbReference>
<evidence type="ECO:0008006" key="5">
    <source>
        <dbReference type="Google" id="ProtNLM"/>
    </source>
</evidence>
<dbReference type="Proteomes" id="UP000596660">
    <property type="component" value="Unplaced"/>
</dbReference>
<proteinExistence type="predicted"/>
<sequence>MLRNEKQIFYKTLHGIKVPNGYAGNISRCVNIEKANLVGLKSHDCHILTQQLLPVALRGLLPKDVVAVLSDLCGYFRDICSKNIRVSDLNQHEAQIPIIMCHLEMIFPPSFFTVMAHLVIHLATQTKLAGPVMFRWMYFIEMYLGLLKSHGTCFRLKRRSRPKRLSLNDIERIQHETFHEWFRQHVDKLEQTNDINSLKEEVRMLARGPVDVITKYQGFNVNGFTFIAKRFDKCTQNSGVVVIAKTSSYASSSDRNPILGDVAYYGRLIDIIELKYLGGYQWFLFKCEWCDATSGRGVKKDESNYTLVNLSRLTNTGERLEDEPYIFASQAKQVYYIEDHSAPDWFVAMRMKPKGVCDLDDDEMMED</sequence>
<name>A0A803MX60_CHEQI</name>